<evidence type="ECO:0000256" key="1">
    <source>
        <dbReference type="SAM" id="MobiDB-lite"/>
    </source>
</evidence>
<dbReference type="EMBL" id="ACEC01000040">
    <property type="protein sequence ID" value="EEG31306.1"/>
    <property type="molecule type" value="Genomic_DNA"/>
</dbReference>
<gene>
    <name evidence="2" type="ORF">CLOSTMETH_01103</name>
</gene>
<keyword evidence="3" id="KW-1185">Reference proteome</keyword>
<protein>
    <submittedName>
        <fullName evidence="2">Uncharacterized protein</fullName>
    </submittedName>
</protein>
<organism evidence="2 3">
    <name type="scientific">[Clostridium] methylpentosum DSM 5476</name>
    <dbReference type="NCBI Taxonomy" id="537013"/>
    <lineage>
        <taxon>Bacteria</taxon>
        <taxon>Bacillati</taxon>
        <taxon>Bacillota</taxon>
        <taxon>Clostridia</taxon>
        <taxon>Eubacteriales</taxon>
        <taxon>Oscillospiraceae</taxon>
        <taxon>Oscillospiraceae incertae sedis</taxon>
    </lineage>
</organism>
<dbReference type="Proteomes" id="UP000003340">
    <property type="component" value="Unassembled WGS sequence"/>
</dbReference>
<comment type="caution">
    <text evidence="2">The sequence shown here is derived from an EMBL/GenBank/DDBJ whole genome shotgun (WGS) entry which is preliminary data.</text>
</comment>
<evidence type="ECO:0000313" key="3">
    <source>
        <dbReference type="Proteomes" id="UP000003340"/>
    </source>
</evidence>
<name>C0EB86_9FIRM</name>
<reference evidence="2 3" key="1">
    <citation type="submission" date="2009-01" db="EMBL/GenBank/DDBJ databases">
        <authorList>
            <person name="Fulton L."/>
            <person name="Clifton S."/>
            <person name="Fulton B."/>
            <person name="Xu J."/>
            <person name="Minx P."/>
            <person name="Pepin K.H."/>
            <person name="Johnson M."/>
            <person name="Bhonagiri V."/>
            <person name="Nash W.E."/>
            <person name="Mardis E.R."/>
            <person name="Wilson R.K."/>
        </authorList>
    </citation>
    <scope>NUCLEOTIDE SEQUENCE [LARGE SCALE GENOMIC DNA]</scope>
    <source>
        <strain evidence="2 3">DSM 5476</strain>
    </source>
</reference>
<reference evidence="2 3" key="2">
    <citation type="submission" date="2009-02" db="EMBL/GenBank/DDBJ databases">
        <title>Draft genome sequence of Clostridium methylpentosum (DSM 5476).</title>
        <authorList>
            <person name="Sudarsanam P."/>
            <person name="Ley R."/>
            <person name="Guruge J."/>
            <person name="Turnbaugh P.J."/>
            <person name="Mahowald M."/>
            <person name="Liep D."/>
            <person name="Gordon J."/>
        </authorList>
    </citation>
    <scope>NUCLEOTIDE SEQUENCE [LARGE SCALE GENOMIC DNA]</scope>
    <source>
        <strain evidence="2 3">DSM 5476</strain>
    </source>
</reference>
<feature type="region of interest" description="Disordered" evidence="1">
    <location>
        <begin position="1"/>
        <end position="37"/>
    </location>
</feature>
<proteinExistence type="predicted"/>
<evidence type="ECO:0000313" key="2">
    <source>
        <dbReference type="EMBL" id="EEG31306.1"/>
    </source>
</evidence>
<dbReference type="STRING" id="537013.CLOSTMETH_01103"/>
<dbReference type="HOGENOM" id="CLU_2615801_0_0_9"/>
<accession>C0EB86</accession>
<sequence length="78" mass="9153">MKKPYSVSGKKMDRLYTAAPKGPVNRQRKDRNDMKKPNRYLHAQRFEEAKALASHLMLLHYCDRDPDEVTSLFVPQFS</sequence>
<dbReference type="AlphaFoldDB" id="C0EB86"/>